<organism evidence="1 2">
    <name type="scientific">Franconibacter pulveris</name>
    <dbReference type="NCBI Taxonomy" id="435910"/>
    <lineage>
        <taxon>Bacteria</taxon>
        <taxon>Pseudomonadati</taxon>
        <taxon>Pseudomonadota</taxon>
        <taxon>Gammaproteobacteria</taxon>
        <taxon>Enterobacterales</taxon>
        <taxon>Enterobacteriaceae</taxon>
        <taxon>Franconibacter</taxon>
    </lineage>
</organism>
<gene>
    <name evidence="1" type="ORF">ACH50_06635</name>
</gene>
<dbReference type="STRING" id="1121863.GCA_000621185_03437"/>
<dbReference type="Proteomes" id="UP000037315">
    <property type="component" value="Unassembled WGS sequence"/>
</dbReference>
<dbReference type="PATRIC" id="fig|1656095.3.peg.633"/>
<keyword evidence="2" id="KW-1185">Reference proteome</keyword>
<sequence length="128" mass="14020">MTLFEECKAALKADFHIVEGEQEKAAINILSGYLSPRGGVAWSGMDHADHESLDAIFNSGLLNNQPVFVLADDADIPVFKTNVKLIAENIDDVTALCPVLYIFNEEIILQPLFPTGKIRAGSKPKAHR</sequence>
<proteinExistence type="predicted"/>
<dbReference type="AlphaFoldDB" id="A0A0J8YDI5"/>
<protein>
    <submittedName>
        <fullName evidence="1">Uncharacterized protein</fullName>
    </submittedName>
</protein>
<dbReference type="Pfam" id="PF24172">
    <property type="entry name" value="CdiI_ImmP"/>
    <property type="match status" value="1"/>
</dbReference>
<evidence type="ECO:0000313" key="2">
    <source>
        <dbReference type="Proteomes" id="UP000037315"/>
    </source>
</evidence>
<comment type="caution">
    <text evidence="1">The sequence shown here is derived from an EMBL/GenBank/DDBJ whole genome shotgun (WGS) entry which is preliminary data.</text>
</comment>
<reference evidence="1 2" key="1">
    <citation type="submission" date="2015-06" db="EMBL/GenBank/DDBJ databases">
        <title>Genome sequencing of Cronobacter sp. strain DJ34 isolated from petroleum contaminated sludge of Duliajan Oil Fields, Assam, India.</title>
        <authorList>
            <person name="Pal S."/>
            <person name="Banerjee T.D."/>
            <person name="Roy A."/>
            <person name="Sar P."/>
            <person name="Kazy S.K."/>
        </authorList>
    </citation>
    <scope>NUCLEOTIDE SEQUENCE [LARGE SCALE GENOMIC DNA]</scope>
    <source>
        <strain evidence="1 2">DJ34</strain>
    </source>
</reference>
<dbReference type="OrthoDB" id="6565706at2"/>
<dbReference type="CDD" id="cd20693">
    <property type="entry name" value="CdiI_EcoliA0-like"/>
    <property type="match status" value="1"/>
</dbReference>
<dbReference type="InterPro" id="IPR049585">
    <property type="entry name" value="CdiI_EcoliA0-like"/>
</dbReference>
<evidence type="ECO:0000313" key="1">
    <source>
        <dbReference type="EMBL" id="KMV35574.1"/>
    </source>
</evidence>
<accession>A0A0J8YDI5</accession>
<name>A0A0J8YDI5_9ENTR</name>
<dbReference type="EMBL" id="LFEJ01000010">
    <property type="protein sequence ID" value="KMV35574.1"/>
    <property type="molecule type" value="Genomic_DNA"/>
</dbReference>
<dbReference type="RefSeq" id="WP_048887634.1">
    <property type="nucleotide sequence ID" value="NZ_LFEJ01000010.1"/>
</dbReference>